<evidence type="ECO:0000256" key="2">
    <source>
        <dbReference type="ARBA" id="ARBA00022679"/>
    </source>
</evidence>
<dbReference type="Pfam" id="PF08100">
    <property type="entry name" value="Dimerisation"/>
    <property type="match status" value="1"/>
</dbReference>
<evidence type="ECO:0000313" key="6">
    <source>
        <dbReference type="Proteomes" id="UP000005258"/>
    </source>
</evidence>
<dbReference type="EMBL" id="CP003239">
    <property type="protein sequence ID" value="AFK57028.1"/>
    <property type="molecule type" value="Genomic_DNA"/>
</dbReference>
<evidence type="ECO:0000313" key="5">
    <source>
        <dbReference type="EMBL" id="AFK57028.1"/>
    </source>
</evidence>
<keyword evidence="2" id="KW-0808">Transferase</keyword>
<dbReference type="GO" id="GO:0032259">
    <property type="term" value="P:methylation"/>
    <property type="evidence" value="ECO:0007669"/>
    <property type="project" value="UniProtKB-KW"/>
</dbReference>
<dbReference type="Gene3D" id="3.40.50.150">
    <property type="entry name" value="Vaccinia Virus protein VP39"/>
    <property type="match status" value="1"/>
</dbReference>
<dbReference type="RefSeq" id="WP_014748017.1">
    <property type="nucleotide sequence ID" value="NC_017958.1"/>
</dbReference>
<evidence type="ECO:0000256" key="3">
    <source>
        <dbReference type="ARBA" id="ARBA00022691"/>
    </source>
</evidence>
<dbReference type="InterPro" id="IPR016461">
    <property type="entry name" value="COMT-like"/>
</dbReference>
<keyword evidence="6" id="KW-1185">Reference proteome</keyword>
<dbReference type="PANTHER" id="PTHR43712">
    <property type="entry name" value="PUTATIVE (AFU_ORTHOLOGUE AFUA_4G14580)-RELATED"/>
    <property type="match status" value="1"/>
</dbReference>
<dbReference type="Gene3D" id="1.10.10.10">
    <property type="entry name" value="Winged helix-like DNA-binding domain superfamily/Winged helix DNA-binding domain"/>
    <property type="match status" value="1"/>
</dbReference>
<protein>
    <submittedName>
        <fullName evidence="5">O-methyltransferase family protein</fullName>
    </submittedName>
</protein>
<dbReference type="InterPro" id="IPR029063">
    <property type="entry name" value="SAM-dependent_MTases_sf"/>
</dbReference>
<accession>I3TW90</accession>
<dbReference type="Proteomes" id="UP000005258">
    <property type="component" value="Plasmid pTM3"/>
</dbReference>
<organism evidence="5 6">
    <name type="scientific">Tistrella mobilis (strain KA081020-065)</name>
    <dbReference type="NCBI Taxonomy" id="1110502"/>
    <lineage>
        <taxon>Bacteria</taxon>
        <taxon>Pseudomonadati</taxon>
        <taxon>Pseudomonadota</taxon>
        <taxon>Alphaproteobacteria</taxon>
        <taxon>Geminicoccales</taxon>
        <taxon>Geminicoccaceae</taxon>
        <taxon>Tistrella</taxon>
    </lineage>
</organism>
<keyword evidence="5" id="KW-0614">Plasmid</keyword>
<dbReference type="PANTHER" id="PTHR43712:SF2">
    <property type="entry name" value="O-METHYLTRANSFERASE CICE"/>
    <property type="match status" value="1"/>
</dbReference>
<dbReference type="HOGENOM" id="CLU_005533_4_3_5"/>
<reference evidence="5 6" key="1">
    <citation type="journal article" date="2012" name="J. Am. Chem. Soc.">
        <title>Bacterial biosynthesis and maturation of the didemnin anti-cancer agents.</title>
        <authorList>
            <person name="Xu Y."/>
            <person name="Kersten R.D."/>
            <person name="Nam S.J."/>
            <person name="Lu L."/>
            <person name="Al-Suwailem A.M."/>
            <person name="Zheng H."/>
            <person name="Fenical W."/>
            <person name="Dorrestein P.C."/>
            <person name="Moore B.S."/>
            <person name="Qian P.Y."/>
        </authorList>
    </citation>
    <scope>NUCLEOTIDE SEQUENCE [LARGE SCALE GENOMIC DNA]</scope>
    <source>
        <strain evidence="5 6">KA081020-065</strain>
    </source>
</reference>
<dbReference type="GO" id="GO:0008168">
    <property type="term" value="F:methyltransferase activity"/>
    <property type="evidence" value="ECO:0007669"/>
    <property type="project" value="UniProtKB-KW"/>
</dbReference>
<name>I3TW90_TISMK</name>
<geneLocation type="plasmid" evidence="5 6">
    <name>pTM3</name>
</geneLocation>
<dbReference type="SUPFAM" id="SSF46785">
    <property type="entry name" value="Winged helix' DNA-binding domain"/>
    <property type="match status" value="1"/>
</dbReference>
<keyword evidence="3" id="KW-0949">S-adenosyl-L-methionine</keyword>
<dbReference type="InterPro" id="IPR012967">
    <property type="entry name" value="COMT_dimerisation"/>
</dbReference>
<dbReference type="GO" id="GO:0046983">
    <property type="term" value="F:protein dimerization activity"/>
    <property type="evidence" value="ECO:0007669"/>
    <property type="project" value="InterPro"/>
</dbReference>
<dbReference type="PROSITE" id="PS51683">
    <property type="entry name" value="SAM_OMT_II"/>
    <property type="match status" value="1"/>
</dbReference>
<dbReference type="CDD" id="cd02440">
    <property type="entry name" value="AdoMet_MTases"/>
    <property type="match status" value="1"/>
</dbReference>
<keyword evidence="1" id="KW-0489">Methyltransferase</keyword>
<proteinExistence type="predicted"/>
<dbReference type="InterPro" id="IPR036388">
    <property type="entry name" value="WH-like_DNA-bd_sf"/>
</dbReference>
<dbReference type="SUPFAM" id="SSF53335">
    <property type="entry name" value="S-adenosyl-L-methionine-dependent methyltransferases"/>
    <property type="match status" value="1"/>
</dbReference>
<sequence length="336" mass="36103">MRNRTLPVVETPGRDGLAGRLFDLIQAPLRWQLLAAGLDLGLFDRLDPPATAADLAGSLGLDATRLGRVLDALAAMSLLDKTRGRYGLTAEAAPLLRADGTRSMRDLLLTLPRLRHGDVAGLLKDPGPAPAPDMAAPAFWDGSANSLRAFHRAMGAETARHLLSLLPEWPAARRLLDLGAGSEVLACRLADRHPQLDITVFDLPPMADRIRARLNGRPVTVIAGDMNETDFGTGYDMIWTAMTLYYARDLAGVLARIRGALAPGGVFVTLHEALTGERTAPETHVTGRLVPALRGQDRSFDDGTIAAAMTEAGFTRIDSRLVETAFGPFRMDCGRG</sequence>
<gene>
    <name evidence="5" type="ordered locus">TMO_c0418</name>
</gene>
<dbReference type="KEGG" id="tmo:TMO_c0418"/>
<evidence type="ECO:0000256" key="1">
    <source>
        <dbReference type="ARBA" id="ARBA00022603"/>
    </source>
</evidence>
<dbReference type="Pfam" id="PF13489">
    <property type="entry name" value="Methyltransf_23"/>
    <property type="match status" value="1"/>
</dbReference>
<evidence type="ECO:0000259" key="4">
    <source>
        <dbReference type="Pfam" id="PF08100"/>
    </source>
</evidence>
<dbReference type="AlphaFoldDB" id="I3TW90"/>
<dbReference type="PATRIC" id="fig|1110502.3.peg.5290"/>
<dbReference type="InterPro" id="IPR036390">
    <property type="entry name" value="WH_DNA-bd_sf"/>
</dbReference>
<feature type="domain" description="O-methyltransferase dimerisation" evidence="4">
    <location>
        <begin position="25"/>
        <end position="96"/>
    </location>
</feature>